<dbReference type="InterPro" id="IPR001173">
    <property type="entry name" value="Glyco_trans_2-like"/>
</dbReference>
<dbReference type="InterPro" id="IPR029044">
    <property type="entry name" value="Nucleotide-diphossugar_trans"/>
</dbReference>
<name>A0ABS9NNM5_9NEIS</name>
<dbReference type="PANTHER" id="PTHR43685:SF5">
    <property type="entry name" value="GLYCOSYLTRANSFERASE EPSE-RELATED"/>
    <property type="match status" value="1"/>
</dbReference>
<gene>
    <name evidence="5" type="ORF">MB824_07765</name>
</gene>
<dbReference type="RefSeq" id="WP_238747822.1">
    <property type="nucleotide sequence ID" value="NZ_JAKOOW010000026.1"/>
</dbReference>
<dbReference type="SUPFAM" id="SSF53448">
    <property type="entry name" value="Nucleotide-diphospho-sugar transferases"/>
    <property type="match status" value="1"/>
</dbReference>
<evidence type="ECO:0000256" key="3">
    <source>
        <dbReference type="ARBA" id="ARBA00022679"/>
    </source>
</evidence>
<comment type="caution">
    <text evidence="5">The sequence shown here is derived from an EMBL/GenBank/DDBJ whole genome shotgun (WGS) entry which is preliminary data.</text>
</comment>
<keyword evidence="3 5" id="KW-0808">Transferase</keyword>
<evidence type="ECO:0000256" key="1">
    <source>
        <dbReference type="ARBA" id="ARBA00006739"/>
    </source>
</evidence>
<protein>
    <submittedName>
        <fullName evidence="5">Glycosyltransferase</fullName>
        <ecNumber evidence="5">2.4.-.-</ecNumber>
    </submittedName>
</protein>
<proteinExistence type="inferred from homology"/>
<keyword evidence="6" id="KW-1185">Reference proteome</keyword>
<dbReference type="EC" id="2.4.-.-" evidence="5"/>
<sequence length="269" mass="30631">MKFSVLMSIYRREQPEFLRQCLQSLCAQTLAADEVVLVYDGPLTPQLEAVADSFQAALPLKIVRLAENVGLGRALNEGLAHCSHDWVFRMDGDDICLPERFAFQAAYLQTHPDTDIVGTQIAEFDADPTTPHAARRVPCDNDAIRRFARRRNPFNHMTVAYRKQAVLDAGGYRHHLYMEDYNLWLRMLAAGARAANLPETLVLARTGAAMLRRRRGRAYAASEWRLYRLKRSLRIQRPLPALYCFAARALPRLLPPAVLARLYSLTRRP</sequence>
<dbReference type="Gene3D" id="3.90.550.10">
    <property type="entry name" value="Spore Coat Polysaccharide Biosynthesis Protein SpsA, Chain A"/>
    <property type="match status" value="1"/>
</dbReference>
<keyword evidence="2 5" id="KW-0328">Glycosyltransferase</keyword>
<evidence type="ECO:0000313" key="5">
    <source>
        <dbReference type="EMBL" id="MCG6504391.1"/>
    </source>
</evidence>
<evidence type="ECO:0000313" key="6">
    <source>
        <dbReference type="Proteomes" id="UP001298424"/>
    </source>
</evidence>
<feature type="domain" description="Glycosyltransferase 2-like" evidence="4">
    <location>
        <begin position="4"/>
        <end position="167"/>
    </location>
</feature>
<dbReference type="EMBL" id="JAKOOW010000026">
    <property type="protein sequence ID" value="MCG6504391.1"/>
    <property type="molecule type" value="Genomic_DNA"/>
</dbReference>
<organism evidence="5 6">
    <name type="scientific">Kingella pumchi</name>
    <dbReference type="NCBI Taxonomy" id="2779506"/>
    <lineage>
        <taxon>Bacteria</taxon>
        <taxon>Pseudomonadati</taxon>
        <taxon>Pseudomonadota</taxon>
        <taxon>Betaproteobacteria</taxon>
        <taxon>Neisseriales</taxon>
        <taxon>Neisseriaceae</taxon>
        <taxon>Kingella</taxon>
    </lineage>
</organism>
<dbReference type="Proteomes" id="UP001298424">
    <property type="component" value="Unassembled WGS sequence"/>
</dbReference>
<comment type="similarity">
    <text evidence="1">Belongs to the glycosyltransferase 2 family.</text>
</comment>
<dbReference type="CDD" id="cd04195">
    <property type="entry name" value="GT2_AmsE_like"/>
    <property type="match status" value="1"/>
</dbReference>
<dbReference type="GO" id="GO:0016757">
    <property type="term" value="F:glycosyltransferase activity"/>
    <property type="evidence" value="ECO:0007669"/>
    <property type="project" value="UniProtKB-KW"/>
</dbReference>
<evidence type="ECO:0000259" key="4">
    <source>
        <dbReference type="Pfam" id="PF00535"/>
    </source>
</evidence>
<dbReference type="InterPro" id="IPR050834">
    <property type="entry name" value="Glycosyltransf_2"/>
</dbReference>
<evidence type="ECO:0000256" key="2">
    <source>
        <dbReference type="ARBA" id="ARBA00022676"/>
    </source>
</evidence>
<reference evidence="5 6" key="1">
    <citation type="submission" date="2022-02" db="EMBL/GenBank/DDBJ databases">
        <title>Genome sequence data of Kingella unionensis sp. nov. strain CICC 24913 (CCUG 75125).</title>
        <authorList>
            <person name="Xiao M."/>
        </authorList>
    </citation>
    <scope>NUCLEOTIDE SEQUENCE [LARGE SCALE GENOMIC DNA]</scope>
    <source>
        <strain evidence="5 6">CICC 24913</strain>
    </source>
</reference>
<dbReference type="PANTHER" id="PTHR43685">
    <property type="entry name" value="GLYCOSYLTRANSFERASE"/>
    <property type="match status" value="1"/>
</dbReference>
<dbReference type="Pfam" id="PF00535">
    <property type="entry name" value="Glycos_transf_2"/>
    <property type="match status" value="1"/>
</dbReference>
<accession>A0ABS9NNM5</accession>